<dbReference type="Proteomes" id="UP000311919">
    <property type="component" value="Unassembled WGS sequence"/>
</dbReference>
<protein>
    <submittedName>
        <fullName evidence="1">Ankyrin repeat domain-containing protein 17</fullName>
    </submittedName>
</protein>
<accession>A0A4Z2CL74</accession>
<keyword evidence="2" id="KW-1185">Reference proteome</keyword>
<comment type="caution">
    <text evidence="1">The sequence shown here is derived from an EMBL/GenBank/DDBJ whole genome shotgun (WGS) entry which is preliminary data.</text>
</comment>
<evidence type="ECO:0000313" key="2">
    <source>
        <dbReference type="Proteomes" id="UP000311919"/>
    </source>
</evidence>
<name>A0A4Z2CL74_SCHJA</name>
<evidence type="ECO:0000313" key="1">
    <source>
        <dbReference type="EMBL" id="TNN05009.1"/>
    </source>
</evidence>
<gene>
    <name evidence="1" type="ORF">EWB00_009868</name>
</gene>
<organism evidence="1 2">
    <name type="scientific">Schistosoma japonicum</name>
    <name type="common">Blood fluke</name>
    <dbReference type="NCBI Taxonomy" id="6182"/>
    <lineage>
        <taxon>Eukaryota</taxon>
        <taxon>Metazoa</taxon>
        <taxon>Spiralia</taxon>
        <taxon>Lophotrochozoa</taxon>
        <taxon>Platyhelminthes</taxon>
        <taxon>Trematoda</taxon>
        <taxon>Digenea</taxon>
        <taxon>Strigeidida</taxon>
        <taxon>Schistosomatoidea</taxon>
        <taxon>Schistosomatidae</taxon>
        <taxon>Schistosoma</taxon>
    </lineage>
</organism>
<dbReference type="STRING" id="6182.A0A4Z2CL74"/>
<dbReference type="AlphaFoldDB" id="A0A4Z2CL74"/>
<proteinExistence type="predicted"/>
<dbReference type="EMBL" id="SKCS01000649">
    <property type="protein sequence ID" value="TNN05009.1"/>
    <property type="molecule type" value="Genomic_DNA"/>
</dbReference>
<sequence length="159" mass="16931">MTPCNIKLPDSLPFSGECGKSFRSAASDQPQLADSDSHNLSATANVAPIRSCHSLCSALSTSDCSISSSYAANCLYPAENSTSTSFESSLPALNSFEYGLDTTSGILGSNIDSCLNNLVDVIALPTSEASTCEADLDHDMLTRYCHFHHPDHISHVRLI</sequence>
<reference evidence="1 2" key="1">
    <citation type="submission" date="2019-03" db="EMBL/GenBank/DDBJ databases">
        <title>An improved genome assembly of the fluke Schistosoma japonicum.</title>
        <authorList>
            <person name="Hu W."/>
            <person name="Luo F."/>
            <person name="Yin M."/>
            <person name="Mo X."/>
            <person name="Sun C."/>
            <person name="Wu Q."/>
            <person name="Zhu B."/>
            <person name="Xiang M."/>
            <person name="Wang J."/>
            <person name="Wang Y."/>
            <person name="Zhang T."/>
            <person name="Xu B."/>
            <person name="Zheng H."/>
            <person name="Feng Z."/>
        </authorList>
    </citation>
    <scope>NUCLEOTIDE SEQUENCE [LARGE SCALE GENOMIC DNA]</scope>
    <source>
        <strain evidence="1">HuSjv2</strain>
        <tissue evidence="1">Worms</tissue>
    </source>
</reference>